<dbReference type="EMBL" id="CM044706">
    <property type="protein sequence ID" value="KAI5659406.1"/>
    <property type="molecule type" value="Genomic_DNA"/>
</dbReference>
<sequence>MFESYSLVVDAMFLSEDVLPRLHPPSHCILLATYSIPIENIYIYLGNPFLYPTSTAMQSARFSDSSEFQSTLSVSSQSGIVTSSRFLLSVMLRPLHMNSFLTGSVGGIPHHVLEGGPSRDKDIQLVDVDVTMEAIYASPKLVFPEALWQYVRQLGTVIEVLWLLVGGFNQVLSEEDKLGGRAISWRKTKSLLDTLDACSLFDLGIFGSQLFALHERFDSRSLFASSSNIPKSSINREILPPSQGGKASSLFRATSFHRYSSLRLPSDKSVCWSPFHIELELAHDHKWEETLPPFSSDVPESHAAVYHVLICILANGRDIWQNAWPPALEATPQGESSSSFPSFVAKPWSPVSESACVFLKNPTPMDIWPGRPSLSAGASQALSRFPIRCLDVSYTPRGSKRAYGLALPFHLPSRVTRNAQ</sequence>
<name>A0ACC0AFN4_CATRO</name>
<proteinExistence type="predicted"/>
<gene>
    <name evidence="1" type="ORF">M9H77_28199</name>
</gene>
<organism evidence="1 2">
    <name type="scientific">Catharanthus roseus</name>
    <name type="common">Madagascar periwinkle</name>
    <name type="synonym">Vinca rosea</name>
    <dbReference type="NCBI Taxonomy" id="4058"/>
    <lineage>
        <taxon>Eukaryota</taxon>
        <taxon>Viridiplantae</taxon>
        <taxon>Streptophyta</taxon>
        <taxon>Embryophyta</taxon>
        <taxon>Tracheophyta</taxon>
        <taxon>Spermatophyta</taxon>
        <taxon>Magnoliopsida</taxon>
        <taxon>eudicotyledons</taxon>
        <taxon>Gunneridae</taxon>
        <taxon>Pentapetalae</taxon>
        <taxon>asterids</taxon>
        <taxon>lamiids</taxon>
        <taxon>Gentianales</taxon>
        <taxon>Apocynaceae</taxon>
        <taxon>Rauvolfioideae</taxon>
        <taxon>Vinceae</taxon>
        <taxon>Catharanthinae</taxon>
        <taxon>Catharanthus</taxon>
    </lineage>
</organism>
<evidence type="ECO:0000313" key="1">
    <source>
        <dbReference type="EMBL" id="KAI5659406.1"/>
    </source>
</evidence>
<comment type="caution">
    <text evidence="1">The sequence shown here is derived from an EMBL/GenBank/DDBJ whole genome shotgun (WGS) entry which is preliminary data.</text>
</comment>
<evidence type="ECO:0000313" key="2">
    <source>
        <dbReference type="Proteomes" id="UP001060085"/>
    </source>
</evidence>
<protein>
    <submittedName>
        <fullName evidence="1">Uncharacterized protein</fullName>
    </submittedName>
</protein>
<reference evidence="2" key="1">
    <citation type="journal article" date="2023" name="Nat. Plants">
        <title>Single-cell RNA sequencing provides a high-resolution roadmap for understanding the multicellular compartmentation of specialized metabolism.</title>
        <authorList>
            <person name="Sun S."/>
            <person name="Shen X."/>
            <person name="Li Y."/>
            <person name="Li Y."/>
            <person name="Wang S."/>
            <person name="Li R."/>
            <person name="Zhang H."/>
            <person name="Shen G."/>
            <person name="Guo B."/>
            <person name="Wei J."/>
            <person name="Xu J."/>
            <person name="St-Pierre B."/>
            <person name="Chen S."/>
            <person name="Sun C."/>
        </authorList>
    </citation>
    <scope>NUCLEOTIDE SEQUENCE [LARGE SCALE GENOMIC DNA]</scope>
</reference>
<dbReference type="Proteomes" id="UP001060085">
    <property type="component" value="Linkage Group LG06"/>
</dbReference>
<accession>A0ACC0AFN4</accession>
<keyword evidence="2" id="KW-1185">Reference proteome</keyword>